<feature type="coiled-coil region" evidence="1">
    <location>
        <begin position="378"/>
        <end position="405"/>
    </location>
</feature>
<dbReference type="PANTHER" id="PTHR21596:SF23">
    <property type="entry name" value="FACTOR OF DNA METHYLATION 4"/>
    <property type="match status" value="1"/>
</dbReference>
<keyword evidence="1" id="KW-0175">Coiled coil</keyword>
<dbReference type="Proteomes" id="UP000327085">
    <property type="component" value="Chromosome 6"/>
</dbReference>
<protein>
    <submittedName>
        <fullName evidence="3">PREDICTED: factor of DNA methylation</fullName>
    </submittedName>
</protein>
<evidence type="ECO:0000256" key="2">
    <source>
        <dbReference type="SAM" id="MobiDB-lite"/>
    </source>
</evidence>
<dbReference type="EMBL" id="CABIKO010000067">
    <property type="protein sequence ID" value="VVA23050.1"/>
    <property type="molecule type" value="Genomic_DNA"/>
</dbReference>
<reference evidence="4" key="1">
    <citation type="journal article" date="2020" name="Plant J.">
        <title>Transposons played a major role in the diversification between the closely related almond and peach genomes: results from the almond genome sequence.</title>
        <authorList>
            <person name="Alioto T."/>
            <person name="Alexiou K.G."/>
            <person name="Bardil A."/>
            <person name="Barteri F."/>
            <person name="Castanera R."/>
            <person name="Cruz F."/>
            <person name="Dhingra A."/>
            <person name="Duval H."/>
            <person name="Fernandez I Marti A."/>
            <person name="Frias L."/>
            <person name="Galan B."/>
            <person name="Garcia J.L."/>
            <person name="Howad W."/>
            <person name="Gomez-Garrido J."/>
            <person name="Gut M."/>
            <person name="Julca I."/>
            <person name="Morata J."/>
            <person name="Puigdomenech P."/>
            <person name="Ribeca P."/>
            <person name="Rubio Cabetas M.J."/>
            <person name="Vlasova A."/>
            <person name="Wirthensohn M."/>
            <person name="Garcia-Mas J."/>
            <person name="Gabaldon T."/>
            <person name="Casacuberta J.M."/>
            <person name="Arus P."/>
        </authorList>
    </citation>
    <scope>NUCLEOTIDE SEQUENCE [LARGE SCALE GENOMIC DNA]</scope>
    <source>
        <strain evidence="4">cv. Texas</strain>
    </source>
</reference>
<dbReference type="PANTHER" id="PTHR21596">
    <property type="entry name" value="RIBONUCLEASE P SUBUNIT P38"/>
    <property type="match status" value="1"/>
</dbReference>
<organism evidence="3 4">
    <name type="scientific">Prunus dulcis</name>
    <name type="common">Almond</name>
    <name type="synonym">Amygdalus dulcis</name>
    <dbReference type="NCBI Taxonomy" id="3755"/>
    <lineage>
        <taxon>Eukaryota</taxon>
        <taxon>Viridiplantae</taxon>
        <taxon>Streptophyta</taxon>
        <taxon>Embryophyta</taxon>
        <taxon>Tracheophyta</taxon>
        <taxon>Spermatophyta</taxon>
        <taxon>Magnoliopsida</taxon>
        <taxon>eudicotyledons</taxon>
        <taxon>Gunneridae</taxon>
        <taxon>Pentapetalae</taxon>
        <taxon>rosids</taxon>
        <taxon>fabids</taxon>
        <taxon>Rosales</taxon>
        <taxon>Rosaceae</taxon>
        <taxon>Amygdaloideae</taxon>
        <taxon>Amygdaleae</taxon>
        <taxon>Prunus</taxon>
    </lineage>
</organism>
<accession>A0A5E4F6Q1</accession>
<dbReference type="AlphaFoldDB" id="A0A5E4F6Q1"/>
<dbReference type="InterPro" id="IPR045177">
    <property type="entry name" value="FDM1-5/IDN2"/>
</dbReference>
<evidence type="ECO:0000313" key="3">
    <source>
        <dbReference type="EMBL" id="VVA23050.1"/>
    </source>
</evidence>
<proteinExistence type="predicted"/>
<feature type="compositionally biased region" description="Basic and acidic residues" evidence="2">
    <location>
        <begin position="160"/>
        <end position="188"/>
    </location>
</feature>
<dbReference type="InParanoid" id="A0A5E4F6Q1"/>
<feature type="region of interest" description="Disordered" evidence="2">
    <location>
        <begin position="160"/>
        <end position="212"/>
    </location>
</feature>
<evidence type="ECO:0000256" key="1">
    <source>
        <dbReference type="SAM" id="Coils"/>
    </source>
</evidence>
<dbReference type="GO" id="GO:0080188">
    <property type="term" value="P:gene silencing by siRNA-directed DNA methylation"/>
    <property type="evidence" value="ECO:0007669"/>
    <property type="project" value="InterPro"/>
</dbReference>
<name>A0A5E4F6Q1_PRUDU</name>
<gene>
    <name evidence="3" type="ORF">ALMOND_2B003591</name>
</gene>
<dbReference type="Gramene" id="VVA23050">
    <property type="protein sequence ID" value="VVA23050"/>
    <property type="gene ID" value="Prudul26B003591"/>
</dbReference>
<evidence type="ECO:0000313" key="4">
    <source>
        <dbReference type="Proteomes" id="UP000327085"/>
    </source>
</evidence>
<sequence>MQKKADKNLLWLAEHMREKEKLNNFVQKQLDVKQSLELETKRLRGAFEVMRLLDDQDDDFEVMTKMDEIQDELREKEEELTMLKNFIEHSLLRSGRNNDELQDACLRLEMSESSDQVDCCNVNRPKNTHPLCEHYEKALLEEDKALTEFDAQCKDIKKELEPSEAPKKELSKELEQSGDQKKKLEKKTQLQKQLPQMGDETRGGSNEPATELDASTAYFSEDKLAEGNGKNLIPEPIPSQTPEEAAVPEQATISEEDRLLLQLSSTKQLLQLRDEPQASNAAELAKQTLRTWLSRDLETISPHENFGELKEALEVLHAQNLLPEELLRMLRKMFIGHFGFDAHIAEKIKEKQELHEYTRFLTDHEQDLAKIKHGVEICQACEAELEEYDLKLGRVKAELAALEQGRAGLIKKIQGVMGGVEPIKRKLEQESSQADQVRAKRFKLEVKAECVNALWLAIRKAINNYFSF</sequence>